<accession>A0AAV7IEN9</accession>
<organism evidence="2 3">
    <name type="scientific">Cotesia glomerata</name>
    <name type="common">Lepidopteran parasitic wasp</name>
    <name type="synonym">Apanteles glomeratus</name>
    <dbReference type="NCBI Taxonomy" id="32391"/>
    <lineage>
        <taxon>Eukaryota</taxon>
        <taxon>Metazoa</taxon>
        <taxon>Ecdysozoa</taxon>
        <taxon>Arthropoda</taxon>
        <taxon>Hexapoda</taxon>
        <taxon>Insecta</taxon>
        <taxon>Pterygota</taxon>
        <taxon>Neoptera</taxon>
        <taxon>Endopterygota</taxon>
        <taxon>Hymenoptera</taxon>
        <taxon>Apocrita</taxon>
        <taxon>Ichneumonoidea</taxon>
        <taxon>Braconidae</taxon>
        <taxon>Microgastrinae</taxon>
        <taxon>Cotesia</taxon>
    </lineage>
</organism>
<name>A0AAV7IEN9_COTGL</name>
<evidence type="ECO:0000256" key="1">
    <source>
        <dbReference type="SAM" id="MobiDB-lite"/>
    </source>
</evidence>
<reference evidence="2 3" key="1">
    <citation type="journal article" date="2021" name="J. Hered.">
        <title>A chromosome-level genome assembly of the parasitoid wasp, Cotesia glomerata (Hymenoptera: Braconidae).</title>
        <authorList>
            <person name="Pinto B.J."/>
            <person name="Weis J.J."/>
            <person name="Gamble T."/>
            <person name="Ode P.J."/>
            <person name="Paul R."/>
            <person name="Zaspel J.M."/>
        </authorList>
    </citation>
    <scope>NUCLEOTIDE SEQUENCE [LARGE SCALE GENOMIC DNA]</scope>
    <source>
        <strain evidence="2">CgM1</strain>
    </source>
</reference>
<gene>
    <name evidence="2" type="ORF">KQX54_012090</name>
</gene>
<evidence type="ECO:0000313" key="3">
    <source>
        <dbReference type="Proteomes" id="UP000826195"/>
    </source>
</evidence>
<dbReference type="PANTHER" id="PTHR33480">
    <property type="entry name" value="SET DOMAIN-CONTAINING PROTEIN-RELATED"/>
    <property type="match status" value="1"/>
</dbReference>
<keyword evidence="3" id="KW-1185">Reference proteome</keyword>
<protein>
    <submittedName>
        <fullName evidence="2">Uncharacterized protein</fullName>
    </submittedName>
</protein>
<dbReference type="AlphaFoldDB" id="A0AAV7IEN9"/>
<evidence type="ECO:0000313" key="2">
    <source>
        <dbReference type="EMBL" id="KAH0549666.1"/>
    </source>
</evidence>
<sequence length="335" mass="38537">MERFEFDDYKKMQFIKEGDEGYKSLSKKDREKAKEYGHTVIRGKFYKSVPLLLSTKVREGINLVIKHRKNARVSSRNPFVFGIAGYYKDAHLSACNVMRKLSEQCGSDNLELLRGTFLRKQIATKCSEMQLDSTTTSKVADYLGHNVAIHKKVYQQRMRADILNMSTILLKAQDPNESCNNSKGSIEMDSTITESDISANPGTSNFNKSSDINQEICENNVINPIVDTSLEEAPQIHKTHDKNRSSNHSTDRKKISRARWSKDEEKAFAKYFAEYLRTETYPSLTVIRKFKEKYNILTNRDIPAIKTKFSNFFKLIPSAKTKMISKAKKKILRLM</sequence>
<proteinExistence type="predicted"/>
<feature type="region of interest" description="Disordered" evidence="1">
    <location>
        <begin position="235"/>
        <end position="258"/>
    </location>
</feature>
<dbReference type="PANTHER" id="PTHR33480:SF1">
    <property type="entry name" value="TYR RECOMBINASE DOMAIN-CONTAINING PROTEIN"/>
    <property type="match status" value="1"/>
</dbReference>
<comment type="caution">
    <text evidence="2">The sequence shown here is derived from an EMBL/GenBank/DDBJ whole genome shotgun (WGS) entry which is preliminary data.</text>
</comment>
<dbReference type="Proteomes" id="UP000826195">
    <property type="component" value="Unassembled WGS sequence"/>
</dbReference>
<dbReference type="EMBL" id="JAHXZJ010001864">
    <property type="protein sequence ID" value="KAH0549666.1"/>
    <property type="molecule type" value="Genomic_DNA"/>
</dbReference>